<dbReference type="PANTHER" id="PTHR28630">
    <property type="match status" value="1"/>
</dbReference>
<dbReference type="HOGENOM" id="CLU_758827_0_0_1"/>
<dbReference type="Pfam" id="PF13911">
    <property type="entry name" value="AhpC-TSA_2"/>
    <property type="match status" value="1"/>
</dbReference>
<dbReference type="KEGG" id="mlr:MELLADRAFT_91343"/>
<dbReference type="EMBL" id="GL883130">
    <property type="protein sequence ID" value="EGG02538.1"/>
    <property type="molecule type" value="Genomic_DNA"/>
</dbReference>
<keyword evidence="2" id="KW-1185">Reference proteome</keyword>
<dbReference type="AlphaFoldDB" id="F4RYQ1"/>
<sequence length="337" mass="36968">MFTSKFTPVLSSPNERDFIARDPKRCGTFFTSDIIEKFSNQTPIPQISAPTFTYHSKPFIPLPAPLTVPMGKTTAPVDFSTMQLPPQSQMDIAMGCRVLDSRGKSFEFSQLIDRTCRTVVIFIRNFRCAFCQSYIKHLSTIANEREEYGVIKSAGIKVVIIGLGSHSMIQKYGASNPLLPALFPCPYPIYTDASESNRLYRALGMNKRSVESGPDLLKGDYLESMSTLELLTYGIKNSLKLPGLKSPGDLKQLGGELIFEPVPTFKAARIPVKVKALELKALTGIPSITLNVPKPSTPNAQVDLSLDRSSLYIPSGGLAPFLDLKATSSISSPMNSF</sequence>
<dbReference type="Proteomes" id="UP000001072">
    <property type="component" value="Unassembled WGS sequence"/>
</dbReference>
<dbReference type="RefSeq" id="XP_007414227.1">
    <property type="nucleotide sequence ID" value="XM_007414165.1"/>
</dbReference>
<protein>
    <submittedName>
        <fullName evidence="1">Uncharacterized protein</fullName>
    </submittedName>
</protein>
<organism evidence="2">
    <name type="scientific">Melampsora larici-populina (strain 98AG31 / pathotype 3-4-7)</name>
    <name type="common">Poplar leaf rust fungus</name>
    <dbReference type="NCBI Taxonomy" id="747676"/>
    <lineage>
        <taxon>Eukaryota</taxon>
        <taxon>Fungi</taxon>
        <taxon>Dikarya</taxon>
        <taxon>Basidiomycota</taxon>
        <taxon>Pucciniomycotina</taxon>
        <taxon>Pucciniomycetes</taxon>
        <taxon>Pucciniales</taxon>
        <taxon>Melampsoraceae</taxon>
        <taxon>Melampsora</taxon>
    </lineage>
</organism>
<dbReference type="GeneID" id="18935876"/>
<accession>F4RYQ1</accession>
<dbReference type="InParanoid" id="F4RYQ1"/>
<gene>
    <name evidence="1" type="ORF">MELLADRAFT_91343</name>
</gene>
<evidence type="ECO:0000313" key="1">
    <source>
        <dbReference type="EMBL" id="EGG02538.1"/>
    </source>
</evidence>
<evidence type="ECO:0000313" key="2">
    <source>
        <dbReference type="Proteomes" id="UP000001072"/>
    </source>
</evidence>
<dbReference type="InterPro" id="IPR032801">
    <property type="entry name" value="PXL2A/B/C"/>
</dbReference>
<dbReference type="OrthoDB" id="40334at2759"/>
<dbReference type="InterPro" id="IPR036249">
    <property type="entry name" value="Thioredoxin-like_sf"/>
</dbReference>
<name>F4RYQ1_MELLP</name>
<proteinExistence type="predicted"/>
<dbReference type="SUPFAM" id="SSF52833">
    <property type="entry name" value="Thioredoxin-like"/>
    <property type="match status" value="1"/>
</dbReference>
<dbReference type="Gene3D" id="3.40.30.10">
    <property type="entry name" value="Glutaredoxin"/>
    <property type="match status" value="1"/>
</dbReference>
<reference evidence="2" key="1">
    <citation type="journal article" date="2011" name="Proc. Natl. Acad. Sci. U.S.A.">
        <title>Obligate biotrophy features unraveled by the genomic analysis of rust fungi.</title>
        <authorList>
            <person name="Duplessis S."/>
            <person name="Cuomo C.A."/>
            <person name="Lin Y.-C."/>
            <person name="Aerts A."/>
            <person name="Tisserant E."/>
            <person name="Veneault-Fourrey C."/>
            <person name="Joly D.L."/>
            <person name="Hacquard S."/>
            <person name="Amselem J."/>
            <person name="Cantarel B.L."/>
            <person name="Chiu R."/>
            <person name="Coutinho P.M."/>
            <person name="Feau N."/>
            <person name="Field M."/>
            <person name="Frey P."/>
            <person name="Gelhaye E."/>
            <person name="Goldberg J."/>
            <person name="Grabherr M.G."/>
            <person name="Kodira C.D."/>
            <person name="Kohler A."/>
            <person name="Kuees U."/>
            <person name="Lindquist E.A."/>
            <person name="Lucas S.M."/>
            <person name="Mago R."/>
            <person name="Mauceli E."/>
            <person name="Morin E."/>
            <person name="Murat C."/>
            <person name="Pangilinan J.L."/>
            <person name="Park R."/>
            <person name="Pearson M."/>
            <person name="Quesneville H."/>
            <person name="Rouhier N."/>
            <person name="Sakthikumar S."/>
            <person name="Salamov A.A."/>
            <person name="Schmutz J."/>
            <person name="Selles B."/>
            <person name="Shapiro H."/>
            <person name="Tanguay P."/>
            <person name="Tuskan G.A."/>
            <person name="Henrissat B."/>
            <person name="Van de Peer Y."/>
            <person name="Rouze P."/>
            <person name="Ellis J.G."/>
            <person name="Dodds P.N."/>
            <person name="Schein J.E."/>
            <person name="Zhong S."/>
            <person name="Hamelin R.C."/>
            <person name="Grigoriev I.V."/>
            <person name="Szabo L.J."/>
            <person name="Martin F."/>
        </authorList>
    </citation>
    <scope>NUCLEOTIDE SEQUENCE [LARGE SCALE GENOMIC DNA]</scope>
    <source>
        <strain evidence="2">98AG31 / pathotype 3-4-7</strain>
    </source>
</reference>
<dbReference type="VEuPathDB" id="FungiDB:MELLADRAFT_91343"/>
<dbReference type="PANTHER" id="PTHR28630:SF3">
    <property type="entry name" value="PEROXIREDOXIN-LIKE 2C"/>
    <property type="match status" value="1"/>
</dbReference>